<evidence type="ECO:0000313" key="2">
    <source>
        <dbReference type="EMBL" id="WDI05357.1"/>
    </source>
</evidence>
<keyword evidence="1" id="KW-0614">Plasmid</keyword>
<reference evidence="1 4" key="1">
    <citation type="submission" date="2023-02" db="EMBL/GenBank/DDBJ databases">
        <title>Pathogen: clinical or host-associated sample.</title>
        <authorList>
            <person name="Hergert J."/>
            <person name="Casey R."/>
            <person name="Wagner J."/>
            <person name="Young E.L."/>
            <person name="Oakeson K.F."/>
        </authorList>
    </citation>
    <scope>NUCLEOTIDE SEQUENCE</scope>
    <source>
        <strain evidence="2 4">2022CK-00829</strain>
        <strain evidence="1">2022CK-00830</strain>
        <plasmid evidence="1">unnamed1</plasmid>
        <plasmid evidence="2 4">unnamed2</plasmid>
    </source>
</reference>
<geneLocation type="plasmid" evidence="1 3">
    <name>unnamed1</name>
</geneLocation>
<dbReference type="Gene3D" id="3.40.50.300">
    <property type="entry name" value="P-loop containing nucleotide triphosphate hydrolases"/>
    <property type="match status" value="1"/>
</dbReference>
<dbReference type="Proteomes" id="UP001220962">
    <property type="component" value="Plasmid unnamed1"/>
</dbReference>
<keyword evidence="4" id="KW-1185">Reference proteome</keyword>
<protein>
    <recommendedName>
        <fullName evidence="5">Aspartoacylase</fullName>
    </recommendedName>
</protein>
<name>A0AAX3N6J8_9BACL</name>
<sequence length="280" mass="32297">MGQIVFWGYQHGLGVTSNTAAIAALVGMEYQIRTLCSQPQWSDVTLEQAFRKALQQSNPEFFDFTGIGIDALERAVRSGKLQNDSIRNNSLFIERDRLDFLKNSGKPNQTQFEESTDVLKIIYEKASTYYDAMLLDLHSGTNSEVGKAMLQSSDLIVVCVNQNINVLEKYFESKTYWPEELHNKPHVLMVGQYDVESKYKIKNIANKYRYKGPILSIPYNTNFRDHYNDGDIKGFFMKNRYITRNHDNYYFMQEVRRAAEFILTEVGVNTKIKSIEKGVS</sequence>
<organism evidence="1 3">
    <name type="scientific">Paenibacillus urinalis</name>
    <dbReference type="NCBI Taxonomy" id="521520"/>
    <lineage>
        <taxon>Bacteria</taxon>
        <taxon>Bacillati</taxon>
        <taxon>Bacillota</taxon>
        <taxon>Bacilli</taxon>
        <taxon>Bacillales</taxon>
        <taxon>Paenibacillaceae</taxon>
        <taxon>Paenibacillus</taxon>
    </lineage>
</organism>
<evidence type="ECO:0008006" key="5">
    <source>
        <dbReference type="Google" id="ProtNLM"/>
    </source>
</evidence>
<evidence type="ECO:0000313" key="3">
    <source>
        <dbReference type="Proteomes" id="UP001220962"/>
    </source>
</evidence>
<gene>
    <name evidence="1" type="ORF">PUW23_25480</name>
    <name evidence="2" type="ORF">PUW25_26560</name>
</gene>
<dbReference type="EMBL" id="CP118102">
    <property type="protein sequence ID" value="WDH85391.1"/>
    <property type="molecule type" value="Genomic_DNA"/>
</dbReference>
<proteinExistence type="predicted"/>
<evidence type="ECO:0000313" key="4">
    <source>
        <dbReference type="Proteomes" id="UP001221519"/>
    </source>
</evidence>
<dbReference type="Proteomes" id="UP001221519">
    <property type="component" value="Plasmid unnamed2"/>
</dbReference>
<dbReference type="InterPro" id="IPR027417">
    <property type="entry name" value="P-loop_NTPase"/>
</dbReference>
<evidence type="ECO:0000313" key="1">
    <source>
        <dbReference type="EMBL" id="WDH85391.1"/>
    </source>
</evidence>
<dbReference type="EMBL" id="CP118110">
    <property type="protein sequence ID" value="WDI05357.1"/>
    <property type="molecule type" value="Genomic_DNA"/>
</dbReference>
<geneLocation type="plasmid" evidence="2 4">
    <name>unnamed2</name>
</geneLocation>
<dbReference type="RefSeq" id="WP_205054992.1">
    <property type="nucleotide sequence ID" value="NZ_CP118102.1"/>
</dbReference>
<accession>A0AAX3N6J8</accession>
<dbReference type="AlphaFoldDB" id="A0AAX3N6J8"/>